<organism evidence="1 2">
    <name type="scientific">Persea americana</name>
    <name type="common">Avocado</name>
    <dbReference type="NCBI Taxonomy" id="3435"/>
    <lineage>
        <taxon>Eukaryota</taxon>
        <taxon>Viridiplantae</taxon>
        <taxon>Streptophyta</taxon>
        <taxon>Embryophyta</taxon>
        <taxon>Tracheophyta</taxon>
        <taxon>Spermatophyta</taxon>
        <taxon>Magnoliopsida</taxon>
        <taxon>Magnoliidae</taxon>
        <taxon>Laurales</taxon>
        <taxon>Lauraceae</taxon>
        <taxon>Persea</taxon>
    </lineage>
</organism>
<evidence type="ECO:0000313" key="1">
    <source>
        <dbReference type="EMBL" id="KAJ8633424.1"/>
    </source>
</evidence>
<dbReference type="Proteomes" id="UP001234297">
    <property type="component" value="Chromosome 8"/>
</dbReference>
<comment type="caution">
    <text evidence="1">The sequence shown here is derived from an EMBL/GenBank/DDBJ whole genome shotgun (WGS) entry which is preliminary data.</text>
</comment>
<evidence type="ECO:0000313" key="2">
    <source>
        <dbReference type="Proteomes" id="UP001234297"/>
    </source>
</evidence>
<name>A0ACC2LJ36_PERAE</name>
<dbReference type="EMBL" id="CM056816">
    <property type="protein sequence ID" value="KAJ8633424.1"/>
    <property type="molecule type" value="Genomic_DNA"/>
</dbReference>
<reference evidence="1 2" key="1">
    <citation type="journal article" date="2022" name="Hortic Res">
        <title>A haplotype resolved chromosomal level avocado genome allows analysis of novel avocado genes.</title>
        <authorList>
            <person name="Nath O."/>
            <person name="Fletcher S.J."/>
            <person name="Hayward A."/>
            <person name="Shaw L.M."/>
            <person name="Masouleh A.K."/>
            <person name="Furtado A."/>
            <person name="Henry R.J."/>
            <person name="Mitter N."/>
        </authorList>
    </citation>
    <scope>NUCLEOTIDE SEQUENCE [LARGE SCALE GENOMIC DNA]</scope>
    <source>
        <strain evidence="2">cv. Hass</strain>
    </source>
</reference>
<keyword evidence="2" id="KW-1185">Reference proteome</keyword>
<protein>
    <submittedName>
        <fullName evidence="1">Uncharacterized protein</fullName>
    </submittedName>
</protein>
<accession>A0ACC2LJ36</accession>
<gene>
    <name evidence="1" type="ORF">MRB53_026760</name>
</gene>
<sequence length="321" mass="36583">MDEEERVQSFFEVFWFYHKIFPKPPSFPPPTNPTPIQDETQIEKPNPFHLESLHRSLSDELSSKSSPRSPDSVLPTPEFIREEVLAKRKKRGSKSLADLELEELKGIFDLGFWFLDGEVDSRLVSIVPGLQRLKKGGEEEEAAEESVVFRPYLSEAWSVDEREENPLMNWRVPVVCNGEEMKDHLSLSTTRYNVRPETERKPARKRRFKRRRCCENCWIVVLSGIAMSILKALTPIFNAPNFNTPNRPKCCESPPPIQTPHQESKKVDSCDKPSSPKTIEIVKGDTLWGLSRKHGVSIDAIKEANGLSGDTIYAGKKLVIP</sequence>
<proteinExistence type="predicted"/>